<evidence type="ECO:0000256" key="4">
    <source>
        <dbReference type="SAM" id="MobiDB-lite"/>
    </source>
</evidence>
<evidence type="ECO:0000313" key="6">
    <source>
        <dbReference type="EMBL" id="NJC57692.1"/>
    </source>
</evidence>
<dbReference type="PANTHER" id="PTHR30349">
    <property type="entry name" value="PHAGE INTEGRASE-RELATED"/>
    <property type="match status" value="1"/>
</dbReference>
<sequence length="494" mass="52482">MTARAVFGAIDRLPSGRFRVRYTAPDGTRHKVPGTFATRQEAEAVRVRVHAEVLGNNPVIAKPSAITVGQYLADYLDHAQATLRPRTLDLYRRTADSWILCPVGTTTPVDISTVTIQALTPGFVRTWYVALLDGTRAAALDQSGTSRRGPHPARAWAMSHGFDVAPTGKLPTDVLDAWTAAGSPAPTMPTTAGEYPGRTAAAGAYRLLRTVLMQAVRDGLITANPVHVKGAGTAPHPERRPLTAPEVEALADAMPDRYRAAVLIAAWSGLRPGEAFALRRGDLDLHAATVTVARTLVEVPGQPVAYGPPKSAAGRRTVNLPRSILPVLADHLDQHTGTDPDALMFTTGHGNPVTASTRSGVMRRARLAIDRPDIAWHHLRHTGATLAAQAGATQAELQARIGHSTARAAAIYQHAGNDRDRALADRLDQLTNTTGTTPNPSPTDPTPTGPSTPAADPEPLPNDRADTDTAGAHHRRAPARLAFGTRRGHLAAIS</sequence>
<evidence type="ECO:0000259" key="5">
    <source>
        <dbReference type="PROSITE" id="PS51898"/>
    </source>
</evidence>
<dbReference type="InterPro" id="IPR010998">
    <property type="entry name" value="Integrase_recombinase_N"/>
</dbReference>
<keyword evidence="3" id="KW-0233">DNA recombination</keyword>
<dbReference type="PANTHER" id="PTHR30349:SF64">
    <property type="entry name" value="PROPHAGE INTEGRASE INTD-RELATED"/>
    <property type="match status" value="1"/>
</dbReference>
<accession>A0A846S8J8</accession>
<dbReference type="InterPro" id="IPR058717">
    <property type="entry name" value="Phage_L5_Integrase_N"/>
</dbReference>
<dbReference type="GO" id="GO:0006310">
    <property type="term" value="P:DNA recombination"/>
    <property type="evidence" value="ECO:0007669"/>
    <property type="project" value="UniProtKB-KW"/>
</dbReference>
<reference evidence="6 7" key="1">
    <citation type="submission" date="2020-03" db="EMBL/GenBank/DDBJ databases">
        <title>Sequencing the genomes of 1000 actinobacteria strains.</title>
        <authorList>
            <person name="Klenk H.-P."/>
        </authorList>
    </citation>
    <scope>NUCLEOTIDE SEQUENCE [LARGE SCALE GENOMIC DNA]</scope>
    <source>
        <strain evidence="6 7">DSM 18964</strain>
    </source>
</reference>
<comment type="similarity">
    <text evidence="1">Belongs to the 'phage' integrase family.</text>
</comment>
<evidence type="ECO:0000256" key="3">
    <source>
        <dbReference type="ARBA" id="ARBA00023172"/>
    </source>
</evidence>
<dbReference type="SUPFAM" id="SSF56349">
    <property type="entry name" value="DNA breaking-rejoining enzymes"/>
    <property type="match status" value="1"/>
</dbReference>
<dbReference type="InterPro" id="IPR050090">
    <property type="entry name" value="Tyrosine_recombinase_XerCD"/>
</dbReference>
<keyword evidence="7" id="KW-1185">Reference proteome</keyword>
<dbReference type="Proteomes" id="UP000576792">
    <property type="component" value="Unassembled WGS sequence"/>
</dbReference>
<dbReference type="InterPro" id="IPR011010">
    <property type="entry name" value="DNA_brk_join_enz"/>
</dbReference>
<dbReference type="AlphaFoldDB" id="A0A846S8J8"/>
<evidence type="ECO:0000313" key="7">
    <source>
        <dbReference type="Proteomes" id="UP000576792"/>
    </source>
</evidence>
<dbReference type="CDD" id="cd01189">
    <property type="entry name" value="INT_ICEBs1_C_like"/>
    <property type="match status" value="1"/>
</dbReference>
<dbReference type="InterPro" id="IPR055370">
    <property type="entry name" value="Lsr2_DNA-bd"/>
</dbReference>
<feature type="compositionally biased region" description="Pro residues" evidence="4">
    <location>
        <begin position="439"/>
        <end position="460"/>
    </location>
</feature>
<dbReference type="Pfam" id="PF23359">
    <property type="entry name" value="Lsr2_DNA-bd"/>
    <property type="match status" value="1"/>
</dbReference>
<dbReference type="PROSITE" id="PS51898">
    <property type="entry name" value="TYR_RECOMBINASE"/>
    <property type="match status" value="1"/>
</dbReference>
<dbReference type="Pfam" id="PF26003">
    <property type="entry name" value="Integrase_N_phage"/>
    <property type="match status" value="1"/>
</dbReference>
<dbReference type="Gene3D" id="1.10.150.130">
    <property type="match status" value="1"/>
</dbReference>
<dbReference type="GO" id="GO:0015074">
    <property type="term" value="P:DNA integration"/>
    <property type="evidence" value="ECO:0007669"/>
    <property type="project" value="InterPro"/>
</dbReference>
<dbReference type="InterPro" id="IPR013762">
    <property type="entry name" value="Integrase-like_cat_sf"/>
</dbReference>
<dbReference type="GO" id="GO:0003677">
    <property type="term" value="F:DNA binding"/>
    <property type="evidence" value="ECO:0007669"/>
    <property type="project" value="UniProtKB-KW"/>
</dbReference>
<proteinExistence type="inferred from homology"/>
<dbReference type="EMBL" id="JAATJN010000001">
    <property type="protein sequence ID" value="NJC57692.1"/>
    <property type="molecule type" value="Genomic_DNA"/>
</dbReference>
<dbReference type="InterPro" id="IPR036625">
    <property type="entry name" value="E3-bd_dom_sf"/>
</dbReference>
<dbReference type="Gene3D" id="1.10.443.10">
    <property type="entry name" value="Intergrase catalytic core"/>
    <property type="match status" value="1"/>
</dbReference>
<gene>
    <name evidence="6" type="ORF">BKA07_002727</name>
</gene>
<dbReference type="GO" id="GO:0016746">
    <property type="term" value="F:acyltransferase activity"/>
    <property type="evidence" value="ECO:0007669"/>
    <property type="project" value="InterPro"/>
</dbReference>
<feature type="domain" description="Tyr recombinase" evidence="5">
    <location>
        <begin position="237"/>
        <end position="425"/>
    </location>
</feature>
<evidence type="ECO:0000256" key="2">
    <source>
        <dbReference type="ARBA" id="ARBA00023125"/>
    </source>
</evidence>
<protein>
    <submittedName>
        <fullName evidence="6">Integrase</fullName>
    </submittedName>
</protein>
<evidence type="ECO:0000256" key="1">
    <source>
        <dbReference type="ARBA" id="ARBA00008857"/>
    </source>
</evidence>
<keyword evidence="2" id="KW-0238">DNA-binding</keyword>
<name>A0A846S8J8_9MICO</name>
<comment type="caution">
    <text evidence="6">The sequence shown here is derived from an EMBL/GenBank/DDBJ whole genome shotgun (WGS) entry which is preliminary data.</text>
</comment>
<organism evidence="6 7">
    <name type="scientific">Brevibacterium marinum</name>
    <dbReference type="NCBI Taxonomy" id="418643"/>
    <lineage>
        <taxon>Bacteria</taxon>
        <taxon>Bacillati</taxon>
        <taxon>Actinomycetota</taxon>
        <taxon>Actinomycetes</taxon>
        <taxon>Micrococcales</taxon>
        <taxon>Brevibacteriaceae</taxon>
        <taxon>Brevibacterium</taxon>
    </lineage>
</organism>
<feature type="region of interest" description="Disordered" evidence="4">
    <location>
        <begin position="430"/>
        <end position="494"/>
    </location>
</feature>
<dbReference type="Pfam" id="PF00589">
    <property type="entry name" value="Phage_integrase"/>
    <property type="match status" value="1"/>
</dbReference>
<dbReference type="InterPro" id="IPR002104">
    <property type="entry name" value="Integrase_catalytic"/>
</dbReference>
<dbReference type="Gene3D" id="4.10.320.10">
    <property type="entry name" value="E3-binding domain"/>
    <property type="match status" value="1"/>
</dbReference>